<evidence type="ECO:0000313" key="2">
    <source>
        <dbReference type="Proteomes" id="UP000799302"/>
    </source>
</evidence>
<protein>
    <submittedName>
        <fullName evidence="1">Uncharacterized protein</fullName>
    </submittedName>
</protein>
<dbReference type="AlphaFoldDB" id="A0A6A6UHJ0"/>
<name>A0A6A6UHJ0_9PEZI</name>
<keyword evidence="2" id="KW-1185">Reference proteome</keyword>
<accession>A0A6A6UHJ0</accession>
<organism evidence="1 2">
    <name type="scientific">Microthyrium microscopicum</name>
    <dbReference type="NCBI Taxonomy" id="703497"/>
    <lineage>
        <taxon>Eukaryota</taxon>
        <taxon>Fungi</taxon>
        <taxon>Dikarya</taxon>
        <taxon>Ascomycota</taxon>
        <taxon>Pezizomycotina</taxon>
        <taxon>Dothideomycetes</taxon>
        <taxon>Dothideomycetes incertae sedis</taxon>
        <taxon>Microthyriales</taxon>
        <taxon>Microthyriaceae</taxon>
        <taxon>Microthyrium</taxon>
    </lineage>
</organism>
<evidence type="ECO:0000313" key="1">
    <source>
        <dbReference type="EMBL" id="KAF2671739.1"/>
    </source>
</evidence>
<sequence>MNTSLKFLKNPYVMKTLSSSRLRHLLILELRRSEALPSTFLLVVYVIYSMPKTSNLMVSSSALKSQQAIQDVLVWFSQLDDARTLSPKAGCLWWQPFPETVYYYQVFNVLKRRHFSSRFEHAWVMYIDNYVFTIHNFTASSFKRWRGLRSFSHMEEANQPRKRKGDLYSTGGRPEYEMTIMEDIQPECSSTVLRSSHRRRLLHA</sequence>
<dbReference type="EMBL" id="MU004232">
    <property type="protein sequence ID" value="KAF2671739.1"/>
    <property type="molecule type" value="Genomic_DNA"/>
</dbReference>
<proteinExistence type="predicted"/>
<gene>
    <name evidence="1" type="ORF">BT63DRAFT_452242</name>
</gene>
<reference evidence="1" key="1">
    <citation type="journal article" date="2020" name="Stud. Mycol.">
        <title>101 Dothideomycetes genomes: a test case for predicting lifestyles and emergence of pathogens.</title>
        <authorList>
            <person name="Haridas S."/>
            <person name="Albert R."/>
            <person name="Binder M."/>
            <person name="Bloem J."/>
            <person name="Labutti K."/>
            <person name="Salamov A."/>
            <person name="Andreopoulos B."/>
            <person name="Baker S."/>
            <person name="Barry K."/>
            <person name="Bills G."/>
            <person name="Bluhm B."/>
            <person name="Cannon C."/>
            <person name="Castanera R."/>
            <person name="Culley D."/>
            <person name="Daum C."/>
            <person name="Ezra D."/>
            <person name="Gonzalez J."/>
            <person name="Henrissat B."/>
            <person name="Kuo A."/>
            <person name="Liang C."/>
            <person name="Lipzen A."/>
            <person name="Lutzoni F."/>
            <person name="Magnuson J."/>
            <person name="Mondo S."/>
            <person name="Nolan M."/>
            <person name="Ohm R."/>
            <person name="Pangilinan J."/>
            <person name="Park H.-J."/>
            <person name="Ramirez L."/>
            <person name="Alfaro M."/>
            <person name="Sun H."/>
            <person name="Tritt A."/>
            <person name="Yoshinaga Y."/>
            <person name="Zwiers L.-H."/>
            <person name="Turgeon B."/>
            <person name="Goodwin S."/>
            <person name="Spatafora J."/>
            <person name="Crous P."/>
            <person name="Grigoriev I."/>
        </authorList>
    </citation>
    <scope>NUCLEOTIDE SEQUENCE</scope>
    <source>
        <strain evidence="1">CBS 115976</strain>
    </source>
</reference>
<dbReference type="Proteomes" id="UP000799302">
    <property type="component" value="Unassembled WGS sequence"/>
</dbReference>